<feature type="region of interest" description="Disordered" evidence="1">
    <location>
        <begin position="1"/>
        <end position="20"/>
    </location>
</feature>
<dbReference type="EMBL" id="JAVIZN010000003">
    <property type="protein sequence ID" value="MDR6208180.1"/>
    <property type="molecule type" value="Genomic_DNA"/>
</dbReference>
<comment type="caution">
    <text evidence="2">The sequence shown here is derived from an EMBL/GenBank/DDBJ whole genome shotgun (WGS) entry which is preliminary data.</text>
</comment>
<gene>
    <name evidence="2" type="ORF">QF025_006981</name>
</gene>
<name>A0ABD5CSG6_9BURK</name>
<sequence length="72" mass="7960">MATILNHAKRASQASNRRSTARARLRIALSMQTEALPGDDALKAFAAQARRYRPHVVTATQDLSVLQAHHLK</sequence>
<dbReference type="AlphaFoldDB" id="A0ABD5CSG6"/>
<dbReference type="Proteomes" id="UP001245184">
    <property type="component" value="Unassembled WGS sequence"/>
</dbReference>
<dbReference type="RefSeq" id="WP_310035654.1">
    <property type="nucleotide sequence ID" value="NZ_JAVIZN010000003.1"/>
</dbReference>
<evidence type="ECO:0000313" key="2">
    <source>
        <dbReference type="EMBL" id="MDR6208180.1"/>
    </source>
</evidence>
<reference evidence="2 3" key="1">
    <citation type="submission" date="2023-08" db="EMBL/GenBank/DDBJ databases">
        <title>Genome sequencing of plant associated microbes to promote plant fitness in Sorghum bicolor and Oryza sativa.</title>
        <authorList>
            <person name="Coleman-Derr D."/>
        </authorList>
    </citation>
    <scope>NUCLEOTIDE SEQUENCE [LARGE SCALE GENOMIC DNA]</scope>
    <source>
        <strain evidence="2 3">SLBN-33</strain>
    </source>
</reference>
<protein>
    <submittedName>
        <fullName evidence="2">Uncharacterized protein</fullName>
    </submittedName>
</protein>
<proteinExistence type="predicted"/>
<evidence type="ECO:0000256" key="1">
    <source>
        <dbReference type="SAM" id="MobiDB-lite"/>
    </source>
</evidence>
<evidence type="ECO:0000313" key="3">
    <source>
        <dbReference type="Proteomes" id="UP001245184"/>
    </source>
</evidence>
<organism evidence="2 3">
    <name type="scientific">Paraburkholderia graminis</name>
    <dbReference type="NCBI Taxonomy" id="60548"/>
    <lineage>
        <taxon>Bacteria</taxon>
        <taxon>Pseudomonadati</taxon>
        <taxon>Pseudomonadota</taxon>
        <taxon>Betaproteobacteria</taxon>
        <taxon>Burkholderiales</taxon>
        <taxon>Burkholderiaceae</taxon>
        <taxon>Paraburkholderia</taxon>
    </lineage>
</organism>
<accession>A0ABD5CSG6</accession>